<feature type="region of interest" description="Disordered" evidence="1">
    <location>
        <begin position="1"/>
        <end position="44"/>
    </location>
</feature>
<comment type="caution">
    <text evidence="2">The sequence shown here is derived from an EMBL/GenBank/DDBJ whole genome shotgun (WGS) entry which is preliminary data.</text>
</comment>
<evidence type="ECO:0000313" key="3">
    <source>
        <dbReference type="Proteomes" id="UP000754883"/>
    </source>
</evidence>
<dbReference type="AlphaFoldDB" id="A0A9N9Y3W8"/>
<reference evidence="2 3" key="2">
    <citation type="submission" date="2021-10" db="EMBL/GenBank/DDBJ databases">
        <authorList>
            <person name="Piombo E."/>
        </authorList>
    </citation>
    <scope>NUCLEOTIDE SEQUENCE [LARGE SCALE GENOMIC DNA]</scope>
</reference>
<feature type="compositionally biased region" description="Basic and acidic residues" evidence="1">
    <location>
        <begin position="23"/>
        <end position="38"/>
    </location>
</feature>
<organism evidence="2 3">
    <name type="scientific">Clonostachys byssicola</name>
    <dbReference type="NCBI Taxonomy" id="160290"/>
    <lineage>
        <taxon>Eukaryota</taxon>
        <taxon>Fungi</taxon>
        <taxon>Dikarya</taxon>
        <taxon>Ascomycota</taxon>
        <taxon>Pezizomycotina</taxon>
        <taxon>Sordariomycetes</taxon>
        <taxon>Hypocreomycetidae</taxon>
        <taxon>Hypocreales</taxon>
        <taxon>Bionectriaceae</taxon>
        <taxon>Clonostachys</taxon>
    </lineage>
</organism>
<protein>
    <submittedName>
        <fullName evidence="2">Uncharacterized protein</fullName>
    </submittedName>
</protein>
<sequence>MVIANNIMSTRPVPSSKNMPADDDSKASADSSPKRDPDVNWITPESRLSTCSTLAVDVGSEASAGSRSKWDSVVNKIMPASRVSKASAMPVDVGSKASAPCWGNWDPTSGEFFLAAGPQEGYRFPPYLGYADSGPCRVGAVFSSPGDLDTFLGAPKVMPDGYNVCLSDTKTVRDKSLRSIFPSSPTAVRQFSFQKLEHHKVKYLHELEDVIDASVRNKAKQVPRGRRRIYVITELRIAEGLEVSDGESRWKFDGRVIFSYRMQEAIRASDLISSQFRTGGPKYKFERVYPDSKFLREWRQGSVDPGCRW</sequence>
<evidence type="ECO:0000313" key="2">
    <source>
        <dbReference type="EMBL" id="CAG9989485.1"/>
    </source>
</evidence>
<reference evidence="3" key="1">
    <citation type="submission" date="2019-06" db="EMBL/GenBank/DDBJ databases">
        <authorList>
            <person name="Broberg M."/>
        </authorList>
    </citation>
    <scope>NUCLEOTIDE SEQUENCE [LARGE SCALE GENOMIC DNA]</scope>
</reference>
<proteinExistence type="predicted"/>
<name>A0A9N9Y3W8_9HYPO</name>
<dbReference type="OrthoDB" id="5149146at2759"/>
<keyword evidence="3" id="KW-1185">Reference proteome</keyword>
<dbReference type="EMBL" id="CABFNO020001467">
    <property type="protein sequence ID" value="CAG9989485.1"/>
    <property type="molecule type" value="Genomic_DNA"/>
</dbReference>
<feature type="compositionally biased region" description="Polar residues" evidence="1">
    <location>
        <begin position="1"/>
        <end position="18"/>
    </location>
</feature>
<evidence type="ECO:0000256" key="1">
    <source>
        <dbReference type="SAM" id="MobiDB-lite"/>
    </source>
</evidence>
<accession>A0A9N9Y3W8</accession>
<gene>
    <name evidence="2" type="ORF">CBYS24578_00005180</name>
</gene>
<dbReference type="Proteomes" id="UP000754883">
    <property type="component" value="Unassembled WGS sequence"/>
</dbReference>